<sequence length="93" mass="10556">LPEEYEFLIQYVDLLPGKPGSPVVPFLSLVVNINVCTLAYRDGKDLIYCLVLLLGDFKHGELVLKEQGLVVGLHSRDFMIFLSKDTTYFSLDY</sequence>
<comment type="caution">
    <text evidence="1">The sequence shown here is derived from an EMBL/GenBank/DDBJ whole genome shotgun (WGS) entry which is preliminary data.</text>
</comment>
<dbReference type="AlphaFoldDB" id="A0A9P7DB15"/>
<organism evidence="1 2">
    <name type="scientific">Suillus plorans</name>
    <dbReference type="NCBI Taxonomy" id="116603"/>
    <lineage>
        <taxon>Eukaryota</taxon>
        <taxon>Fungi</taxon>
        <taxon>Dikarya</taxon>
        <taxon>Basidiomycota</taxon>
        <taxon>Agaricomycotina</taxon>
        <taxon>Agaricomycetes</taxon>
        <taxon>Agaricomycetidae</taxon>
        <taxon>Boletales</taxon>
        <taxon>Suillineae</taxon>
        <taxon>Suillaceae</taxon>
        <taxon>Suillus</taxon>
    </lineage>
</organism>
<protein>
    <submittedName>
        <fullName evidence="1">Uncharacterized protein</fullName>
    </submittedName>
</protein>
<gene>
    <name evidence="1" type="ORF">HD556DRAFT_1212288</name>
</gene>
<proteinExistence type="predicted"/>
<feature type="non-terminal residue" evidence="1">
    <location>
        <position position="93"/>
    </location>
</feature>
<keyword evidence="2" id="KW-1185">Reference proteome</keyword>
<feature type="non-terminal residue" evidence="1">
    <location>
        <position position="1"/>
    </location>
</feature>
<dbReference type="OrthoDB" id="3017944at2759"/>
<dbReference type="Proteomes" id="UP000719766">
    <property type="component" value="Unassembled WGS sequence"/>
</dbReference>
<dbReference type="GeneID" id="64590351"/>
<dbReference type="EMBL" id="JABBWE010000107">
    <property type="protein sequence ID" value="KAG1785613.1"/>
    <property type="molecule type" value="Genomic_DNA"/>
</dbReference>
<name>A0A9P7DB15_9AGAM</name>
<evidence type="ECO:0000313" key="2">
    <source>
        <dbReference type="Proteomes" id="UP000719766"/>
    </source>
</evidence>
<dbReference type="RefSeq" id="XP_041153096.1">
    <property type="nucleotide sequence ID" value="XM_041296587.1"/>
</dbReference>
<dbReference type="Gene3D" id="3.60.130.30">
    <property type="match status" value="1"/>
</dbReference>
<accession>A0A9P7DB15</accession>
<evidence type="ECO:0000313" key="1">
    <source>
        <dbReference type="EMBL" id="KAG1785613.1"/>
    </source>
</evidence>
<reference evidence="1" key="1">
    <citation type="journal article" date="2020" name="New Phytol.">
        <title>Comparative genomics reveals dynamic genome evolution in host specialist ectomycorrhizal fungi.</title>
        <authorList>
            <person name="Lofgren L.A."/>
            <person name="Nguyen N.H."/>
            <person name="Vilgalys R."/>
            <person name="Ruytinx J."/>
            <person name="Liao H.L."/>
            <person name="Branco S."/>
            <person name="Kuo A."/>
            <person name="LaButti K."/>
            <person name="Lipzen A."/>
            <person name="Andreopoulos W."/>
            <person name="Pangilinan J."/>
            <person name="Riley R."/>
            <person name="Hundley H."/>
            <person name="Na H."/>
            <person name="Barry K."/>
            <person name="Grigoriev I.V."/>
            <person name="Stajich J.E."/>
            <person name="Kennedy P.G."/>
        </authorList>
    </citation>
    <scope>NUCLEOTIDE SEQUENCE</scope>
    <source>
        <strain evidence="1">S12</strain>
    </source>
</reference>